<keyword evidence="1" id="KW-1133">Transmembrane helix</keyword>
<name>A0A0D2JQA8_9BACT</name>
<gene>
    <name evidence="2" type="ORF">X474_23085</name>
</gene>
<keyword evidence="3" id="KW-1185">Reference proteome</keyword>
<organism evidence="2 3">
    <name type="scientific">Dethiosulfatarculus sandiegensis</name>
    <dbReference type="NCBI Taxonomy" id="1429043"/>
    <lineage>
        <taxon>Bacteria</taxon>
        <taxon>Pseudomonadati</taxon>
        <taxon>Thermodesulfobacteriota</taxon>
        <taxon>Desulfarculia</taxon>
        <taxon>Desulfarculales</taxon>
        <taxon>Desulfarculaceae</taxon>
        <taxon>Dethiosulfatarculus</taxon>
    </lineage>
</organism>
<evidence type="ECO:0000313" key="3">
    <source>
        <dbReference type="Proteomes" id="UP000032233"/>
    </source>
</evidence>
<dbReference type="EMBL" id="AZAC01000046">
    <property type="protein sequence ID" value="KIX11680.1"/>
    <property type="molecule type" value="Genomic_DNA"/>
</dbReference>
<evidence type="ECO:0000313" key="2">
    <source>
        <dbReference type="EMBL" id="KIX11680.1"/>
    </source>
</evidence>
<protein>
    <submittedName>
        <fullName evidence="2">Uncharacterized protein</fullName>
    </submittedName>
</protein>
<comment type="caution">
    <text evidence="2">The sequence shown here is derived from an EMBL/GenBank/DDBJ whole genome shotgun (WGS) entry which is preliminary data.</text>
</comment>
<dbReference type="InParanoid" id="A0A0D2JQA8"/>
<dbReference type="Proteomes" id="UP000032233">
    <property type="component" value="Unassembled WGS sequence"/>
</dbReference>
<reference evidence="2 3" key="1">
    <citation type="submission" date="2013-11" db="EMBL/GenBank/DDBJ databases">
        <title>Metagenomic analysis of a methanogenic consortium involved in long chain n-alkane degradation.</title>
        <authorList>
            <person name="Davidova I.A."/>
            <person name="Callaghan A.V."/>
            <person name="Wawrik B."/>
            <person name="Pruitt S."/>
            <person name="Marks C."/>
            <person name="Duncan K.E."/>
            <person name="Suflita J.M."/>
        </authorList>
    </citation>
    <scope>NUCLEOTIDE SEQUENCE [LARGE SCALE GENOMIC DNA]</scope>
    <source>
        <strain evidence="2 3">SPR</strain>
    </source>
</reference>
<evidence type="ECO:0000256" key="1">
    <source>
        <dbReference type="SAM" id="Phobius"/>
    </source>
</evidence>
<feature type="transmembrane region" description="Helical" evidence="1">
    <location>
        <begin position="12"/>
        <end position="32"/>
    </location>
</feature>
<keyword evidence="1" id="KW-0472">Membrane</keyword>
<accession>A0A0D2JQA8</accession>
<proteinExistence type="predicted"/>
<keyword evidence="1" id="KW-0812">Transmembrane</keyword>
<dbReference type="AlphaFoldDB" id="A0A0D2JQA8"/>
<sequence>MSVFALLVNSMFVVPVPWATCLFGLNPCLLAMKDLICKRHR</sequence>